<organism evidence="1 2">
    <name type="scientific">Gloeocapsopsis dulcis AAB1 = 1H9</name>
    <dbReference type="NCBI Taxonomy" id="1433147"/>
    <lineage>
        <taxon>Bacteria</taxon>
        <taxon>Bacillati</taxon>
        <taxon>Cyanobacteriota</taxon>
        <taxon>Cyanophyceae</taxon>
        <taxon>Oscillatoriophycideae</taxon>
        <taxon>Chroococcales</taxon>
        <taxon>Chroococcaceae</taxon>
        <taxon>Gloeocapsopsis</taxon>
        <taxon>Gloeocapsopsis dulcis</taxon>
    </lineage>
</organism>
<accession>A0A6N8G3M0</accession>
<dbReference type="InterPro" id="IPR010982">
    <property type="entry name" value="Lambda_DNA-bd_dom_sf"/>
</dbReference>
<dbReference type="AlphaFoldDB" id="A0A6N8G3M0"/>
<dbReference type="EMBL" id="NAPY01000077">
    <property type="protein sequence ID" value="MUL39372.1"/>
    <property type="molecule type" value="Genomic_DNA"/>
</dbReference>
<dbReference type="InterPro" id="IPR001387">
    <property type="entry name" value="Cro/C1-type_HTH"/>
</dbReference>
<dbReference type="GO" id="GO:0003677">
    <property type="term" value="F:DNA binding"/>
    <property type="evidence" value="ECO:0007669"/>
    <property type="project" value="InterPro"/>
</dbReference>
<dbReference type="Proteomes" id="UP000441797">
    <property type="component" value="Unassembled WGS sequence"/>
</dbReference>
<sequence>MQSFVTETETLEPHQKLFDEMLNRFNLSAKAISSAAGVSEVMISRFRRGKVDLGAAKLIALLATVPDEAKEWYLAQLLGVKPGISLRSFVICASPQEKAEVLNIIAGWMQEAPALVEIEPVAKAV</sequence>
<dbReference type="OrthoDB" id="516447at2"/>
<evidence type="ECO:0000313" key="2">
    <source>
        <dbReference type="Proteomes" id="UP000441797"/>
    </source>
</evidence>
<dbReference type="SUPFAM" id="SSF47413">
    <property type="entry name" value="lambda repressor-like DNA-binding domains"/>
    <property type="match status" value="1"/>
</dbReference>
<proteinExistence type="predicted"/>
<evidence type="ECO:0000313" key="1">
    <source>
        <dbReference type="EMBL" id="MUL39372.1"/>
    </source>
</evidence>
<keyword evidence="2" id="KW-1185">Reference proteome</keyword>
<name>A0A6N8G3M0_9CHRO</name>
<gene>
    <name evidence="1" type="ORF">BWI75_24575</name>
</gene>
<dbReference type="RefSeq" id="WP_105222291.1">
    <property type="nucleotide sequence ID" value="NZ_CAWNSU010000008.1"/>
</dbReference>
<reference evidence="1 2" key="1">
    <citation type="journal article" date="2019" name="Front. Microbiol.">
        <title>Genomic Features for Desiccation Tolerance and Sugar Biosynthesis in the Extremophile Gloeocapsopsis sp. UTEX B3054.</title>
        <authorList>
            <person name="Urrejola C."/>
            <person name="Alcorta J."/>
            <person name="Salas L."/>
            <person name="Vasquez M."/>
            <person name="Polz M.F."/>
            <person name="Vicuna R."/>
            <person name="Diez B."/>
        </authorList>
    </citation>
    <scope>NUCLEOTIDE SEQUENCE [LARGE SCALE GENOMIC DNA]</scope>
    <source>
        <strain evidence="1 2">1H9</strain>
    </source>
</reference>
<dbReference type="CDD" id="cd00093">
    <property type="entry name" value="HTH_XRE"/>
    <property type="match status" value="1"/>
</dbReference>
<comment type="caution">
    <text evidence="1">The sequence shown here is derived from an EMBL/GenBank/DDBJ whole genome shotgun (WGS) entry which is preliminary data.</text>
</comment>
<protein>
    <submittedName>
        <fullName evidence="1">Transcriptional regulator</fullName>
    </submittedName>
</protein>